<dbReference type="InterPro" id="IPR011545">
    <property type="entry name" value="DEAD/DEAH_box_helicase_dom"/>
</dbReference>
<reference evidence="3 4" key="1">
    <citation type="submission" date="2019-01" db="EMBL/GenBank/DDBJ databases">
        <title>Draft genome sequences of three monokaryotic isolates of the white-rot basidiomycete fungus Dichomitus squalens.</title>
        <authorList>
            <consortium name="DOE Joint Genome Institute"/>
            <person name="Lopez S.C."/>
            <person name="Andreopoulos B."/>
            <person name="Pangilinan J."/>
            <person name="Lipzen A."/>
            <person name="Riley R."/>
            <person name="Ahrendt S."/>
            <person name="Ng V."/>
            <person name="Barry K."/>
            <person name="Daum C."/>
            <person name="Grigoriev I.V."/>
            <person name="Hilden K.S."/>
            <person name="Makela M.R."/>
            <person name="de Vries R.P."/>
        </authorList>
    </citation>
    <scope>NUCLEOTIDE SEQUENCE [LARGE SCALE GENOMIC DNA]</scope>
    <source>
        <strain evidence="3 4">CBS 464.89</strain>
    </source>
</reference>
<comment type="similarity">
    <text evidence="1">Belongs to the helicase family. RecQ subfamily.</text>
</comment>
<evidence type="ECO:0000313" key="3">
    <source>
        <dbReference type="EMBL" id="TBU51130.1"/>
    </source>
</evidence>
<dbReference type="SUPFAM" id="SSF52540">
    <property type="entry name" value="P-loop containing nucleoside triphosphate hydrolases"/>
    <property type="match status" value="1"/>
</dbReference>
<dbReference type="GO" id="GO:0016787">
    <property type="term" value="F:hydrolase activity"/>
    <property type="evidence" value="ECO:0007669"/>
    <property type="project" value="UniProtKB-KW"/>
</dbReference>
<dbReference type="STRING" id="114155.A0A4Q9P938"/>
<dbReference type="GO" id="GO:0043138">
    <property type="term" value="F:3'-5' DNA helicase activity"/>
    <property type="evidence" value="ECO:0007669"/>
    <property type="project" value="TreeGrafter"/>
</dbReference>
<name>A0A4Q9P938_9APHY</name>
<dbReference type="GO" id="GO:0005524">
    <property type="term" value="F:ATP binding"/>
    <property type="evidence" value="ECO:0007669"/>
    <property type="project" value="InterPro"/>
</dbReference>
<dbReference type="GO" id="GO:0005694">
    <property type="term" value="C:chromosome"/>
    <property type="evidence" value="ECO:0007669"/>
    <property type="project" value="TreeGrafter"/>
</dbReference>
<dbReference type="InterPro" id="IPR014001">
    <property type="entry name" value="Helicase_ATP-bd"/>
</dbReference>
<dbReference type="PANTHER" id="PTHR13710">
    <property type="entry name" value="DNA HELICASE RECQ FAMILY MEMBER"/>
    <property type="match status" value="1"/>
</dbReference>
<accession>A0A4Q9P938</accession>
<dbReference type="GO" id="GO:0003676">
    <property type="term" value="F:nucleic acid binding"/>
    <property type="evidence" value="ECO:0007669"/>
    <property type="project" value="InterPro"/>
</dbReference>
<feature type="domain" description="Helicase ATP-binding" evidence="2">
    <location>
        <begin position="32"/>
        <end position="204"/>
    </location>
</feature>
<organism evidence="3 4">
    <name type="scientific">Dichomitus squalens</name>
    <dbReference type="NCBI Taxonomy" id="114155"/>
    <lineage>
        <taxon>Eukaryota</taxon>
        <taxon>Fungi</taxon>
        <taxon>Dikarya</taxon>
        <taxon>Basidiomycota</taxon>
        <taxon>Agaricomycotina</taxon>
        <taxon>Agaricomycetes</taxon>
        <taxon>Polyporales</taxon>
        <taxon>Polyporaceae</taxon>
        <taxon>Dichomitus</taxon>
    </lineage>
</organism>
<sequence>MASELPDVSEIRARTLEKLGRRPCLWQCDVARALLKGDRDIVCISGTGSGKTLTFWMPLLFRPDGIQVIITPLNLLGIQNQYELASLKIPAIALSGESASLDNFKAGGTLPHGVVVLNPELAFGHISCQEWIWKNSSFTSRIISIVWDEAHCVKAWGKFRPDLARSGRLRSMLPLKTPYLIPSATLPLLDKADVLNILQARQHNLLLIQRSNDRPNVYLTVHKLQYPMSSFKDLDFLVPSDWTPERSDIRIPRFVVFFDNIEELSQFSRAT</sequence>
<evidence type="ECO:0000313" key="4">
    <source>
        <dbReference type="Proteomes" id="UP000292082"/>
    </source>
</evidence>
<evidence type="ECO:0000256" key="1">
    <source>
        <dbReference type="ARBA" id="ARBA00005446"/>
    </source>
</evidence>
<dbReference type="AlphaFoldDB" id="A0A4Q9P938"/>
<dbReference type="PROSITE" id="PS51192">
    <property type="entry name" value="HELICASE_ATP_BIND_1"/>
    <property type="match status" value="1"/>
</dbReference>
<evidence type="ECO:0000259" key="2">
    <source>
        <dbReference type="PROSITE" id="PS51192"/>
    </source>
</evidence>
<dbReference type="GO" id="GO:0005737">
    <property type="term" value="C:cytoplasm"/>
    <property type="evidence" value="ECO:0007669"/>
    <property type="project" value="TreeGrafter"/>
</dbReference>
<dbReference type="GO" id="GO:0005634">
    <property type="term" value="C:nucleus"/>
    <property type="evidence" value="ECO:0007669"/>
    <property type="project" value="TreeGrafter"/>
</dbReference>
<dbReference type="GO" id="GO:0009378">
    <property type="term" value="F:four-way junction helicase activity"/>
    <property type="evidence" value="ECO:0007669"/>
    <property type="project" value="TreeGrafter"/>
</dbReference>
<dbReference type="EMBL" id="ML145387">
    <property type="protein sequence ID" value="TBU51130.1"/>
    <property type="molecule type" value="Genomic_DNA"/>
</dbReference>
<dbReference type="PANTHER" id="PTHR13710:SF149">
    <property type="entry name" value="ATP-DEPENDENT DNA HELICASE TLH2"/>
    <property type="match status" value="1"/>
</dbReference>
<protein>
    <submittedName>
        <fullName evidence="3">P-loop containing nucleoside triphosphate hydrolase protein</fullName>
    </submittedName>
</protein>
<dbReference type="Gene3D" id="3.40.50.300">
    <property type="entry name" value="P-loop containing nucleotide triphosphate hydrolases"/>
    <property type="match status" value="1"/>
</dbReference>
<dbReference type="SMART" id="SM00487">
    <property type="entry name" value="DEXDc"/>
    <property type="match status" value="1"/>
</dbReference>
<dbReference type="InterPro" id="IPR027417">
    <property type="entry name" value="P-loop_NTPase"/>
</dbReference>
<keyword evidence="3" id="KW-0378">Hydrolase</keyword>
<dbReference type="GO" id="GO:0000724">
    <property type="term" value="P:double-strand break repair via homologous recombination"/>
    <property type="evidence" value="ECO:0007669"/>
    <property type="project" value="TreeGrafter"/>
</dbReference>
<keyword evidence="4" id="KW-1185">Reference proteome</keyword>
<dbReference type="Pfam" id="PF00270">
    <property type="entry name" value="DEAD"/>
    <property type="match status" value="1"/>
</dbReference>
<proteinExistence type="inferred from homology"/>
<gene>
    <name evidence="3" type="ORF">BD310DRAFT_835248</name>
</gene>
<dbReference type="Proteomes" id="UP000292082">
    <property type="component" value="Unassembled WGS sequence"/>
</dbReference>